<dbReference type="EMBL" id="MFUP01000013">
    <property type="protein sequence ID" value="OGI87428.1"/>
    <property type="molecule type" value="Genomic_DNA"/>
</dbReference>
<name>A0A1F6WZX7_9BACT</name>
<dbReference type="AlphaFoldDB" id="A0A1F6WZX7"/>
<evidence type="ECO:0000313" key="3">
    <source>
        <dbReference type="Proteomes" id="UP000185809"/>
    </source>
</evidence>
<dbReference type="Gene3D" id="2.120.10.30">
    <property type="entry name" value="TolB, C-terminal domain"/>
    <property type="match status" value="1"/>
</dbReference>
<gene>
    <name evidence="2" type="ORF">A2995_01625</name>
</gene>
<protein>
    <recommendedName>
        <fullName evidence="4">Dipeptidylpeptidase IV N-terminal domain-containing protein</fullName>
    </recommendedName>
</protein>
<keyword evidence="1" id="KW-0472">Membrane</keyword>
<accession>A0A1F6WZX7</accession>
<sequence>MSRKIFNIIIIIFIVIAIGVWAFFYFSSKQEAKKQGEDLTFREFFPFGQRESIDFPLLIDLEKTPAPTENPIDDKTEMVKEKLRKISSFPVSGATVVSKTKVKEKENENGEIIKEEKIVSVARYMEKSTGHLYEMFLDTNEEVKIANTTIPGVNEALFNSDGNSVVLRYLKYDSLNPSLVSIETFSGKIVDDEGNSIKQLRGDFLSQGIEALVLSPNKNNIFYLSSLGEEVVGLTSEVDNSNKKQIFNSQFTEWLPQWATNEKIILTTKPSAKVSGFAYGLNIKTKSFDKILDKVFGLTTLMSPDGKKILYNNSTEGGFNLNTYLTDTNEKVVVELSTLPEKCLWSSLQNNVVFCAVPKYIEAGDYPDIWYQGLFSFSDDLWKLDLETGIFTVLVNPTESLGVEIDAIKLFLDKDENNLFFINKKDQSLWTFDLN</sequence>
<proteinExistence type="predicted"/>
<dbReference type="Proteomes" id="UP000185809">
    <property type="component" value="Unassembled WGS sequence"/>
</dbReference>
<dbReference type="SUPFAM" id="SSF82171">
    <property type="entry name" value="DPP6 N-terminal domain-like"/>
    <property type="match status" value="1"/>
</dbReference>
<dbReference type="InterPro" id="IPR011042">
    <property type="entry name" value="6-blade_b-propeller_TolB-like"/>
</dbReference>
<keyword evidence="1" id="KW-1133">Transmembrane helix</keyword>
<evidence type="ECO:0000256" key="1">
    <source>
        <dbReference type="SAM" id="Phobius"/>
    </source>
</evidence>
<evidence type="ECO:0000313" key="2">
    <source>
        <dbReference type="EMBL" id="OGI87428.1"/>
    </source>
</evidence>
<organism evidence="2 3">
    <name type="scientific">Candidatus Nomurabacteria bacterium RIFCSPLOWO2_01_FULL_33_24</name>
    <dbReference type="NCBI Taxonomy" id="1801765"/>
    <lineage>
        <taxon>Bacteria</taxon>
        <taxon>Candidatus Nomuraibacteriota</taxon>
    </lineage>
</organism>
<evidence type="ECO:0008006" key="4">
    <source>
        <dbReference type="Google" id="ProtNLM"/>
    </source>
</evidence>
<keyword evidence="1" id="KW-0812">Transmembrane</keyword>
<feature type="transmembrane region" description="Helical" evidence="1">
    <location>
        <begin position="6"/>
        <end position="26"/>
    </location>
</feature>
<reference evidence="2 3" key="1">
    <citation type="journal article" date="2016" name="Nat. Commun.">
        <title>Thousands of microbial genomes shed light on interconnected biogeochemical processes in an aquifer system.</title>
        <authorList>
            <person name="Anantharaman K."/>
            <person name="Brown C.T."/>
            <person name="Hug L.A."/>
            <person name="Sharon I."/>
            <person name="Castelle C.J."/>
            <person name="Probst A.J."/>
            <person name="Thomas B.C."/>
            <person name="Singh A."/>
            <person name="Wilkins M.J."/>
            <person name="Karaoz U."/>
            <person name="Brodie E.L."/>
            <person name="Williams K.H."/>
            <person name="Hubbard S.S."/>
            <person name="Banfield J.F."/>
        </authorList>
    </citation>
    <scope>NUCLEOTIDE SEQUENCE [LARGE SCALE GENOMIC DNA]</scope>
</reference>
<comment type="caution">
    <text evidence="2">The sequence shown here is derived from an EMBL/GenBank/DDBJ whole genome shotgun (WGS) entry which is preliminary data.</text>
</comment>